<proteinExistence type="predicted"/>
<dbReference type="Pfam" id="PF07690">
    <property type="entry name" value="MFS_1"/>
    <property type="match status" value="1"/>
</dbReference>
<keyword evidence="2 5" id="KW-0812">Transmembrane</keyword>
<feature type="transmembrane region" description="Helical" evidence="5">
    <location>
        <begin position="306"/>
        <end position="327"/>
    </location>
</feature>
<feature type="transmembrane region" description="Helical" evidence="5">
    <location>
        <begin position="275"/>
        <end position="294"/>
    </location>
</feature>
<evidence type="ECO:0000256" key="4">
    <source>
        <dbReference type="ARBA" id="ARBA00023136"/>
    </source>
</evidence>
<name>A0ABV1NV53_9ACTN</name>
<feature type="transmembrane region" description="Helical" evidence="5">
    <location>
        <begin position="363"/>
        <end position="385"/>
    </location>
</feature>
<evidence type="ECO:0000313" key="7">
    <source>
        <dbReference type="EMBL" id="MEQ7846385.1"/>
    </source>
</evidence>
<dbReference type="PANTHER" id="PTHR42718:SF49">
    <property type="entry name" value="EXPORT PROTEIN"/>
    <property type="match status" value="1"/>
</dbReference>
<accession>A0ABV1NV53</accession>
<gene>
    <name evidence="7" type="ORF">V6R90_03775</name>
</gene>
<evidence type="ECO:0000259" key="6">
    <source>
        <dbReference type="PROSITE" id="PS50850"/>
    </source>
</evidence>
<dbReference type="InterPro" id="IPR020846">
    <property type="entry name" value="MFS_dom"/>
</dbReference>
<dbReference type="Gene3D" id="1.20.1250.20">
    <property type="entry name" value="MFS general substrate transporter like domains"/>
    <property type="match status" value="1"/>
</dbReference>
<evidence type="ECO:0000256" key="1">
    <source>
        <dbReference type="ARBA" id="ARBA00004651"/>
    </source>
</evidence>
<dbReference type="PROSITE" id="PS50850">
    <property type="entry name" value="MFS"/>
    <property type="match status" value="1"/>
</dbReference>
<dbReference type="EMBL" id="JBEGDP010000002">
    <property type="protein sequence ID" value="MEQ7846385.1"/>
    <property type="molecule type" value="Genomic_DNA"/>
</dbReference>
<comment type="subcellular location">
    <subcellularLocation>
        <location evidence="1">Cell membrane</location>
        <topology evidence="1">Multi-pass membrane protein</topology>
    </subcellularLocation>
</comment>
<feature type="transmembrane region" description="Helical" evidence="5">
    <location>
        <begin position="88"/>
        <end position="107"/>
    </location>
</feature>
<feature type="domain" description="Major facilitator superfamily (MFS) profile" evidence="6">
    <location>
        <begin position="22"/>
        <end position="466"/>
    </location>
</feature>
<dbReference type="Proteomes" id="UP001482520">
    <property type="component" value="Unassembled WGS sequence"/>
</dbReference>
<sequence>MSLNVKPSSGHVLTGREAGARALPVVALGTALVLVTYVTPMATLPAAAADLGAGPAAQAWVLSSMSVGLAGALLATGVLGDALGRRRVYLAGLVAVGAGALVCGLAQEPLLLIGARVVQGVGGAAVLACGLALLAHTHAPGPARAHATSVWGASVGLGIATGALLAAALDLGSGWRETYVVTAALAALLLLPSVRALPVSTPAARRVDLPGLALLVLGMSCLVAALTEGRDGVDGPVVGLVVVGVLALAAMVVVERRVREPLVEPALLAHPRFRAATGGSLVLGLGMIGISSYVPTLAQAGLGESLWVGSLLVVAWAAASVVASLLVRLVRHPLEGGRPVAVVLLVVAGGQMIGFGLDEGSAVTRVALAMVVSGLGTGVLNALLGREAVASVPPARAAMGSGANNTARYLGAACGITLTVTLAAHAGSGDTAPAALVAGWNVAVVVSASLTVLGAAAIAVLGRPRT</sequence>
<keyword evidence="3 5" id="KW-1133">Transmembrane helix</keyword>
<dbReference type="SUPFAM" id="SSF103473">
    <property type="entry name" value="MFS general substrate transporter"/>
    <property type="match status" value="1"/>
</dbReference>
<feature type="transmembrane region" description="Helical" evidence="5">
    <location>
        <begin position="233"/>
        <end position="254"/>
    </location>
</feature>
<dbReference type="InterPro" id="IPR011701">
    <property type="entry name" value="MFS"/>
</dbReference>
<evidence type="ECO:0000256" key="5">
    <source>
        <dbReference type="SAM" id="Phobius"/>
    </source>
</evidence>
<feature type="transmembrane region" description="Helical" evidence="5">
    <location>
        <begin position="339"/>
        <end position="357"/>
    </location>
</feature>
<feature type="transmembrane region" description="Helical" evidence="5">
    <location>
        <begin position="209"/>
        <end position="227"/>
    </location>
</feature>
<evidence type="ECO:0000256" key="2">
    <source>
        <dbReference type="ARBA" id="ARBA00022692"/>
    </source>
</evidence>
<evidence type="ECO:0000313" key="8">
    <source>
        <dbReference type="Proteomes" id="UP001482520"/>
    </source>
</evidence>
<reference evidence="7 8" key="1">
    <citation type="submission" date="2024-02" db="EMBL/GenBank/DDBJ databases">
        <title>Full genome sequence of Nocardioides kribbensis.</title>
        <authorList>
            <person name="Poletto B.L."/>
            <person name="Silva G."/>
            <person name="Galante D."/>
            <person name="Campos K.R."/>
            <person name="Santos M.B.N."/>
            <person name="Sacchi C.T."/>
        </authorList>
    </citation>
    <scope>NUCLEOTIDE SEQUENCE [LARGE SCALE GENOMIC DNA]</scope>
    <source>
        <strain evidence="7 8">O4R</strain>
    </source>
</reference>
<feature type="transmembrane region" description="Helical" evidence="5">
    <location>
        <begin position="179"/>
        <end position="197"/>
    </location>
</feature>
<dbReference type="InterPro" id="IPR036259">
    <property type="entry name" value="MFS_trans_sf"/>
</dbReference>
<dbReference type="PANTHER" id="PTHR42718">
    <property type="entry name" value="MAJOR FACILITATOR SUPERFAMILY MULTIDRUG TRANSPORTER MFSC"/>
    <property type="match status" value="1"/>
</dbReference>
<keyword evidence="4 5" id="KW-0472">Membrane</keyword>
<feature type="transmembrane region" description="Helical" evidence="5">
    <location>
        <begin position="113"/>
        <end position="135"/>
    </location>
</feature>
<feature type="transmembrane region" description="Helical" evidence="5">
    <location>
        <begin position="406"/>
        <end position="426"/>
    </location>
</feature>
<feature type="transmembrane region" description="Helical" evidence="5">
    <location>
        <begin position="147"/>
        <end position="167"/>
    </location>
</feature>
<comment type="caution">
    <text evidence="7">The sequence shown here is derived from an EMBL/GenBank/DDBJ whole genome shotgun (WGS) entry which is preliminary data.</text>
</comment>
<protein>
    <submittedName>
        <fullName evidence="7">MFS transporter</fullName>
    </submittedName>
</protein>
<dbReference type="RefSeq" id="WP_349803825.1">
    <property type="nucleotide sequence ID" value="NZ_JBEGDP010000002.1"/>
</dbReference>
<keyword evidence="8" id="KW-1185">Reference proteome</keyword>
<organism evidence="7 8">
    <name type="scientific">Nocardioides kribbensis</name>
    <dbReference type="NCBI Taxonomy" id="305517"/>
    <lineage>
        <taxon>Bacteria</taxon>
        <taxon>Bacillati</taxon>
        <taxon>Actinomycetota</taxon>
        <taxon>Actinomycetes</taxon>
        <taxon>Propionibacteriales</taxon>
        <taxon>Nocardioidaceae</taxon>
        <taxon>Nocardioides</taxon>
    </lineage>
</organism>
<feature type="transmembrane region" description="Helical" evidence="5">
    <location>
        <begin position="59"/>
        <end position="79"/>
    </location>
</feature>
<evidence type="ECO:0000256" key="3">
    <source>
        <dbReference type="ARBA" id="ARBA00022989"/>
    </source>
</evidence>
<feature type="transmembrane region" description="Helical" evidence="5">
    <location>
        <begin position="21"/>
        <end position="39"/>
    </location>
</feature>
<feature type="transmembrane region" description="Helical" evidence="5">
    <location>
        <begin position="438"/>
        <end position="461"/>
    </location>
</feature>